<evidence type="ECO:0000313" key="3">
    <source>
        <dbReference type="Proteomes" id="UP000294835"/>
    </source>
</evidence>
<gene>
    <name evidence="2" type="ORF">EV662_12313</name>
</gene>
<dbReference type="EMBL" id="SLXP01000023">
    <property type="protein sequence ID" value="TCP38048.1"/>
    <property type="molecule type" value="Genomic_DNA"/>
</dbReference>
<dbReference type="RefSeq" id="WP_132466331.1">
    <property type="nucleotide sequence ID" value="NZ_SLXP01000023.1"/>
</dbReference>
<evidence type="ECO:0000256" key="1">
    <source>
        <dbReference type="SAM" id="Phobius"/>
    </source>
</evidence>
<name>A0A4R2PSV0_9RHOB</name>
<proteinExistence type="predicted"/>
<keyword evidence="1" id="KW-0472">Membrane</keyword>
<keyword evidence="1" id="KW-0812">Transmembrane</keyword>
<protein>
    <submittedName>
        <fullName evidence="2">Uncharacterized protein</fullName>
    </submittedName>
</protein>
<reference evidence="2 3" key="1">
    <citation type="submission" date="2019-03" db="EMBL/GenBank/DDBJ databases">
        <title>Genomic Encyclopedia of Type Strains, Phase IV (KMG-IV): sequencing the most valuable type-strain genomes for metagenomic binning, comparative biology and taxonomic classification.</title>
        <authorList>
            <person name="Goeker M."/>
        </authorList>
    </citation>
    <scope>NUCLEOTIDE SEQUENCE [LARGE SCALE GENOMIC DNA]</scope>
    <source>
        <strain evidence="2 3">DSM 18063</strain>
    </source>
</reference>
<keyword evidence="3" id="KW-1185">Reference proteome</keyword>
<keyword evidence="1" id="KW-1133">Transmembrane helix</keyword>
<feature type="transmembrane region" description="Helical" evidence="1">
    <location>
        <begin position="44"/>
        <end position="67"/>
    </location>
</feature>
<organism evidence="2 3">
    <name type="scientific">Rhodovulum marinum</name>
    <dbReference type="NCBI Taxonomy" id="320662"/>
    <lineage>
        <taxon>Bacteria</taxon>
        <taxon>Pseudomonadati</taxon>
        <taxon>Pseudomonadota</taxon>
        <taxon>Alphaproteobacteria</taxon>
        <taxon>Rhodobacterales</taxon>
        <taxon>Paracoccaceae</taxon>
        <taxon>Rhodovulum</taxon>
    </lineage>
</organism>
<evidence type="ECO:0000313" key="2">
    <source>
        <dbReference type="EMBL" id="TCP38048.1"/>
    </source>
</evidence>
<accession>A0A4R2PSV0</accession>
<feature type="transmembrane region" description="Helical" evidence="1">
    <location>
        <begin position="21"/>
        <end position="38"/>
    </location>
</feature>
<dbReference type="Proteomes" id="UP000294835">
    <property type="component" value="Unassembled WGS sequence"/>
</dbReference>
<comment type="caution">
    <text evidence="2">The sequence shown here is derived from an EMBL/GenBank/DDBJ whole genome shotgun (WGS) entry which is preliminary data.</text>
</comment>
<sequence length="88" mass="9396">MGRAPLFLARQGYRRRRLADMARLLPVLGLALFLAPALDSRDGLTAGMLIFLFVAWAGLIVASAVLARRLCRSGAMEDAGEAPEDGAP</sequence>
<dbReference type="AlphaFoldDB" id="A0A4R2PSV0"/>
<dbReference type="OrthoDB" id="7871801at2"/>